<comment type="caution">
    <text evidence="2">The sequence shown here is derived from an EMBL/GenBank/DDBJ whole genome shotgun (WGS) entry which is preliminary data.</text>
</comment>
<proteinExistence type="predicted"/>
<protein>
    <submittedName>
        <fullName evidence="2">Uncharacterized protein</fullName>
    </submittedName>
</protein>
<sequence length="117" mass="13249">MEALEMTEEHPDRLRQDRREHGGGHRVDRHGGRVGIAADLTEHKVVNGHYSSLSLSQIPSSKWLLQDGQPEADRQYGPQVLDGSLQHLDRLVVLLISQIKRLRRRRSRSEDAGSAVK</sequence>
<name>A0A433QLE7_9FUNG</name>
<evidence type="ECO:0000313" key="2">
    <source>
        <dbReference type="EMBL" id="RUS30596.1"/>
    </source>
</evidence>
<feature type="region of interest" description="Disordered" evidence="1">
    <location>
        <begin position="1"/>
        <end position="34"/>
    </location>
</feature>
<gene>
    <name evidence="2" type="ORF">BC938DRAFT_479204</name>
</gene>
<dbReference type="Proteomes" id="UP000274822">
    <property type="component" value="Unassembled WGS sequence"/>
</dbReference>
<reference evidence="2 3" key="1">
    <citation type="journal article" date="2018" name="New Phytol.">
        <title>Phylogenomics of Endogonaceae and evolution of mycorrhizas within Mucoromycota.</title>
        <authorList>
            <person name="Chang Y."/>
            <person name="Desiro A."/>
            <person name="Na H."/>
            <person name="Sandor L."/>
            <person name="Lipzen A."/>
            <person name="Clum A."/>
            <person name="Barry K."/>
            <person name="Grigoriev I.V."/>
            <person name="Martin F.M."/>
            <person name="Stajich J.E."/>
            <person name="Smith M.E."/>
            <person name="Bonito G."/>
            <person name="Spatafora J.W."/>
        </authorList>
    </citation>
    <scope>NUCLEOTIDE SEQUENCE [LARGE SCALE GENOMIC DNA]</scope>
    <source>
        <strain evidence="2 3">AD002</strain>
    </source>
</reference>
<organism evidence="2 3">
    <name type="scientific">Jimgerdemannia flammicorona</name>
    <dbReference type="NCBI Taxonomy" id="994334"/>
    <lineage>
        <taxon>Eukaryota</taxon>
        <taxon>Fungi</taxon>
        <taxon>Fungi incertae sedis</taxon>
        <taxon>Mucoromycota</taxon>
        <taxon>Mucoromycotina</taxon>
        <taxon>Endogonomycetes</taxon>
        <taxon>Endogonales</taxon>
        <taxon>Endogonaceae</taxon>
        <taxon>Jimgerdemannia</taxon>
    </lineage>
</organism>
<feature type="compositionally biased region" description="Basic and acidic residues" evidence="1">
    <location>
        <begin position="7"/>
        <end position="31"/>
    </location>
</feature>
<evidence type="ECO:0000313" key="3">
    <source>
        <dbReference type="Proteomes" id="UP000274822"/>
    </source>
</evidence>
<dbReference type="EMBL" id="RBNJ01003728">
    <property type="protein sequence ID" value="RUS30596.1"/>
    <property type="molecule type" value="Genomic_DNA"/>
</dbReference>
<evidence type="ECO:0000256" key="1">
    <source>
        <dbReference type="SAM" id="MobiDB-lite"/>
    </source>
</evidence>
<keyword evidence="3" id="KW-1185">Reference proteome</keyword>
<accession>A0A433QLE7</accession>
<dbReference type="AlphaFoldDB" id="A0A433QLE7"/>